<evidence type="ECO:0000256" key="7">
    <source>
        <dbReference type="SAM" id="MobiDB-lite"/>
    </source>
</evidence>
<dbReference type="PANTHER" id="PTHR11266">
    <property type="entry name" value="PEROXISOMAL MEMBRANE PROTEIN 2, PXMP2 MPV17"/>
    <property type="match status" value="1"/>
</dbReference>
<comment type="caution">
    <text evidence="8">The sequence shown here is derived from an EMBL/GenBank/DDBJ whole genome shotgun (WGS) entry which is preliminary data.</text>
</comment>
<evidence type="ECO:0000256" key="4">
    <source>
        <dbReference type="ARBA" id="ARBA00022989"/>
    </source>
</evidence>
<evidence type="ECO:0000256" key="5">
    <source>
        <dbReference type="ARBA" id="ARBA00023136"/>
    </source>
</evidence>
<evidence type="ECO:0000256" key="2">
    <source>
        <dbReference type="ARBA" id="ARBA00006824"/>
    </source>
</evidence>
<gene>
    <name evidence="8" type="ORF">TrVE_jg3069</name>
</gene>
<keyword evidence="3" id="KW-0812">Transmembrane</keyword>
<accession>A0A9W6Z7I9</accession>
<keyword evidence="5" id="KW-0472">Membrane</keyword>
<keyword evidence="9" id="KW-1185">Reference proteome</keyword>
<evidence type="ECO:0000256" key="1">
    <source>
        <dbReference type="ARBA" id="ARBA00004141"/>
    </source>
</evidence>
<dbReference type="GO" id="GO:0005737">
    <property type="term" value="C:cytoplasm"/>
    <property type="evidence" value="ECO:0007669"/>
    <property type="project" value="TreeGrafter"/>
</dbReference>
<dbReference type="GO" id="GO:0016020">
    <property type="term" value="C:membrane"/>
    <property type="evidence" value="ECO:0007669"/>
    <property type="project" value="UniProtKB-SubCell"/>
</dbReference>
<dbReference type="AlphaFoldDB" id="A0A9W6Z7I9"/>
<evidence type="ECO:0000256" key="6">
    <source>
        <dbReference type="RuleBase" id="RU363053"/>
    </source>
</evidence>
<dbReference type="EMBL" id="BRXX01000574">
    <property type="protein sequence ID" value="GMH47206.1"/>
    <property type="molecule type" value="Genomic_DNA"/>
</dbReference>
<keyword evidence="4" id="KW-1133">Transmembrane helix</keyword>
<comment type="subcellular location">
    <subcellularLocation>
        <location evidence="1">Membrane</location>
        <topology evidence="1">Multi-pass membrane protein</topology>
    </subcellularLocation>
</comment>
<dbReference type="Proteomes" id="UP001165160">
    <property type="component" value="Unassembled WGS sequence"/>
</dbReference>
<dbReference type="PANTHER" id="PTHR11266:SF80">
    <property type="entry name" value="PEROXISOMAL MEMBRANE PROTEIN 2"/>
    <property type="match status" value="1"/>
</dbReference>
<reference evidence="9" key="1">
    <citation type="journal article" date="2023" name="Commun. Biol.">
        <title>Genome analysis of Parmales, the sister group of diatoms, reveals the evolutionary specialization of diatoms from phago-mixotrophs to photoautotrophs.</title>
        <authorList>
            <person name="Ban H."/>
            <person name="Sato S."/>
            <person name="Yoshikawa S."/>
            <person name="Yamada K."/>
            <person name="Nakamura Y."/>
            <person name="Ichinomiya M."/>
            <person name="Sato N."/>
            <person name="Blanc-Mathieu R."/>
            <person name="Endo H."/>
            <person name="Kuwata A."/>
            <person name="Ogata H."/>
        </authorList>
    </citation>
    <scope>NUCLEOTIDE SEQUENCE [LARGE SCALE GENOMIC DNA]</scope>
    <source>
        <strain evidence="9">NIES 3699</strain>
    </source>
</reference>
<organism evidence="8 9">
    <name type="scientific">Triparma verrucosa</name>
    <dbReference type="NCBI Taxonomy" id="1606542"/>
    <lineage>
        <taxon>Eukaryota</taxon>
        <taxon>Sar</taxon>
        <taxon>Stramenopiles</taxon>
        <taxon>Ochrophyta</taxon>
        <taxon>Bolidophyceae</taxon>
        <taxon>Parmales</taxon>
        <taxon>Triparmaceae</taxon>
        <taxon>Triparma</taxon>
    </lineage>
</organism>
<protein>
    <submittedName>
        <fullName evidence="8">Uncharacterized protein</fullName>
    </submittedName>
</protein>
<evidence type="ECO:0000313" key="9">
    <source>
        <dbReference type="Proteomes" id="UP001165160"/>
    </source>
</evidence>
<name>A0A9W6Z7I9_9STRA</name>
<evidence type="ECO:0000256" key="3">
    <source>
        <dbReference type="ARBA" id="ARBA00022692"/>
    </source>
</evidence>
<sequence>MTSCLFIFSTGDLLSQTLEQTVDGEEFRKLAKDMYENLAQPSSPPSSPLPPSSPPSSTSSPPLFRLPDNFTFDFSRTFNMVAFGMLGTSYLHVWWNRLEPLSKVLYPVARFGQTGHNILKVLTDQCIGAVGFMAIFFGVNGAAAGLSNNPSPDQPDPLSNKIERVVLGMTIQISTYLLPQMVNYHWRFWPFFHFWNFSRNTLHERAIWQNIANVFWSALLSAIAEDNKRDQLAAEAEKMSNIKE</sequence>
<proteinExistence type="inferred from homology"/>
<comment type="similarity">
    <text evidence="2 6">Belongs to the peroxisomal membrane protein PXMP2/4 family.</text>
</comment>
<dbReference type="InterPro" id="IPR007248">
    <property type="entry name" value="Mpv17_PMP22"/>
</dbReference>
<feature type="region of interest" description="Disordered" evidence="7">
    <location>
        <begin position="38"/>
        <end position="60"/>
    </location>
</feature>
<evidence type="ECO:0000313" key="8">
    <source>
        <dbReference type="EMBL" id="GMH47206.1"/>
    </source>
</evidence>
<feature type="compositionally biased region" description="Pro residues" evidence="7">
    <location>
        <begin position="42"/>
        <end position="54"/>
    </location>
</feature>